<evidence type="ECO:0000259" key="1">
    <source>
        <dbReference type="PROSITE" id="PS50943"/>
    </source>
</evidence>
<evidence type="ECO:0000313" key="3">
    <source>
        <dbReference type="Proteomes" id="UP000594688"/>
    </source>
</evidence>
<dbReference type="KEGG" id="nli:G3M70_06405"/>
<dbReference type="AlphaFoldDB" id="A0A7T0BVC1"/>
<dbReference type="PROSITE" id="PS50943">
    <property type="entry name" value="HTH_CROC1"/>
    <property type="match status" value="1"/>
</dbReference>
<dbReference type="InterPro" id="IPR010982">
    <property type="entry name" value="Lambda_DNA-bd_dom_sf"/>
</dbReference>
<feature type="domain" description="HTH cro/C1-type" evidence="1">
    <location>
        <begin position="59"/>
        <end position="89"/>
    </location>
</feature>
<dbReference type="EMBL" id="CP048685">
    <property type="protein sequence ID" value="QPJ61538.1"/>
    <property type="molecule type" value="Genomic_DNA"/>
</dbReference>
<dbReference type="SUPFAM" id="SSF47413">
    <property type="entry name" value="lambda repressor-like DNA-binding domains"/>
    <property type="match status" value="1"/>
</dbReference>
<dbReference type="GO" id="GO:0003677">
    <property type="term" value="F:DNA binding"/>
    <property type="evidence" value="ECO:0007669"/>
    <property type="project" value="InterPro"/>
</dbReference>
<dbReference type="Gene3D" id="1.10.260.40">
    <property type="entry name" value="lambda repressor-like DNA-binding domains"/>
    <property type="match status" value="1"/>
</dbReference>
<dbReference type="Proteomes" id="UP000594688">
    <property type="component" value="Chromosome"/>
</dbReference>
<dbReference type="Pfam" id="PF01381">
    <property type="entry name" value="HTH_3"/>
    <property type="match status" value="1"/>
</dbReference>
<evidence type="ECO:0000313" key="2">
    <source>
        <dbReference type="EMBL" id="QPJ61538.1"/>
    </source>
</evidence>
<dbReference type="CDD" id="cd00093">
    <property type="entry name" value="HTH_XRE"/>
    <property type="match status" value="1"/>
</dbReference>
<dbReference type="InterPro" id="IPR001387">
    <property type="entry name" value="Cro/C1-type_HTH"/>
</dbReference>
<accession>A0A7T0BVC1</accession>
<reference evidence="2 3" key="1">
    <citation type="submission" date="2020-02" db="EMBL/GenBank/DDBJ databases">
        <title>Genomic and physiological characterization of two novel Nitrospinaceae genera.</title>
        <authorList>
            <person name="Mueller A.J."/>
            <person name="Jung M.-Y."/>
            <person name="Strachan C.R."/>
            <person name="Herbold C.W."/>
            <person name="Kirkegaard R.H."/>
            <person name="Daims H."/>
        </authorList>
    </citation>
    <scope>NUCLEOTIDE SEQUENCE [LARGE SCALE GENOMIC DNA]</scope>
    <source>
        <strain evidence="2">EB</strain>
    </source>
</reference>
<name>A0A7T0BVC1_9BACT</name>
<proteinExistence type="predicted"/>
<sequence length="149" mass="16939">MKKIRYRGAGLPNIWLVNGYKERKSPYGNTTAVENVKGLHRAIGNELVHSKQKLTGAEFRFLRKELGLSQKKFGELIGLADQTVALWEKKGPVPAYADRFLRALYVEYNEGTVQLRELIDRINELDKQAKGEIVFKDTPNGWKPQPKAA</sequence>
<protein>
    <submittedName>
        <fullName evidence="2">Transcriptional regulator</fullName>
    </submittedName>
</protein>
<organism evidence="2 3">
    <name type="scientific">Candidatus Nitronauta litoralis</name>
    <dbReference type="NCBI Taxonomy" id="2705533"/>
    <lineage>
        <taxon>Bacteria</taxon>
        <taxon>Pseudomonadati</taxon>
        <taxon>Nitrospinota/Tectimicrobiota group</taxon>
        <taxon>Nitrospinota</taxon>
        <taxon>Nitrospinia</taxon>
        <taxon>Nitrospinales</taxon>
        <taxon>Nitrospinaceae</taxon>
        <taxon>Candidatus Nitronauta</taxon>
    </lineage>
</organism>
<gene>
    <name evidence="2" type="ORF">G3M70_06405</name>
</gene>